<evidence type="ECO:0000256" key="2">
    <source>
        <dbReference type="ARBA" id="ARBA00009199"/>
    </source>
</evidence>
<reference evidence="8 9" key="1">
    <citation type="journal article" name="Sci. Rep.">
        <title>Telomere-to-telomere assembled and centromere annotated genomes of the two main subspecies of the button mushroom Agaricus bisporus reveal especially polymorphic chromosome ends.</title>
        <authorList>
            <person name="Sonnenberg A.S.M."/>
            <person name="Sedaghat-Telgerd N."/>
            <person name="Lavrijssen B."/>
            <person name="Ohm R.A."/>
            <person name="Hendrickx P.M."/>
            <person name="Scholtmeijer K."/>
            <person name="Baars J.J.P."/>
            <person name="van Peer A."/>
        </authorList>
    </citation>
    <scope>NUCLEOTIDE SEQUENCE [LARGE SCALE GENOMIC DNA]</scope>
    <source>
        <strain evidence="8 9">H119_p4</strain>
    </source>
</reference>
<dbReference type="FunFam" id="3.90.1300.10:FF:000003">
    <property type="entry name" value="Amidase signature enzyme"/>
    <property type="match status" value="1"/>
</dbReference>
<dbReference type="PANTHER" id="PTHR46072">
    <property type="entry name" value="AMIDASE-RELATED-RELATED"/>
    <property type="match status" value="1"/>
</dbReference>
<comment type="caution">
    <text evidence="8">The sequence shown here is derived from an EMBL/GenBank/DDBJ whole genome shotgun (WGS) entry which is preliminary data.</text>
</comment>
<evidence type="ECO:0000313" key="8">
    <source>
        <dbReference type="EMBL" id="KAF7761907.1"/>
    </source>
</evidence>
<proteinExistence type="inferred from homology"/>
<evidence type="ECO:0000256" key="3">
    <source>
        <dbReference type="ARBA" id="ARBA00012922"/>
    </source>
</evidence>
<sequence>MFSCLRHRNACRTKQEERNAAINNWGYPDMNKPVSPGDLNILNKPVSQIVEEVKANQLAPADVLATYMRKALRAQVETNCLTEILVDFANAKAKECNKEGPLAGMPVSLKDTVGVQGYDSCIGYSAWTGKPFTKDSAIVRLLVDAGAVPFVKTNVPITLLSFESFNDVWGRTTNPHKKTHSAGGSTGGEAALLAYGGSRIGIGTDVAGSVRVPGHYSGIYTVKASVGRIPRSGCSTSMPGQEGVPAVYSPMARTLEDLEYFWKAVVSMKPWKYDHSCLPLPWRPFDVPSNRPLRWGIMKYDGCVRLSPACERALDQVIDVLRKHGHEVIDISPPNPYEGIRLASQLLLAEGGKIPTDPLRSGESNDPGIIQALRTANLPNIIRKIYALYVRYIRRDEVYAGLIDGFSAKSTKETWGLIAQREAYKGKWFEFWNEEELDFVLTAPNALPAVPHGGMKKGWKVCGYSFLFNLLDYSAGVLPITKVDATLDALPHGFKSTNAIEAGAYAMYKPKDMDGLPLGVQVVGRRLEEEKVMEGMKIIQDLMQKEVVLSLLRLCLSLHRMGFGKRRLSSCD</sequence>
<dbReference type="AlphaFoldDB" id="A0A8H7EXF9"/>
<dbReference type="EMBL" id="JABXXO010000013">
    <property type="protein sequence ID" value="KAF7761907.1"/>
    <property type="molecule type" value="Genomic_DNA"/>
</dbReference>
<feature type="binding site" evidence="6">
    <location>
        <position position="159"/>
    </location>
    <ligand>
        <name>substrate</name>
    </ligand>
</feature>
<dbReference type="Proteomes" id="UP000629468">
    <property type="component" value="Unassembled WGS sequence"/>
</dbReference>
<comment type="similarity">
    <text evidence="2">Belongs to the amidase family.</text>
</comment>
<feature type="binding site" evidence="6">
    <location>
        <begin position="206"/>
        <end position="209"/>
    </location>
    <ligand>
        <name>substrate</name>
    </ligand>
</feature>
<dbReference type="GO" id="GO:0004040">
    <property type="term" value="F:amidase activity"/>
    <property type="evidence" value="ECO:0007669"/>
    <property type="project" value="UniProtKB-EC"/>
</dbReference>
<dbReference type="EC" id="3.5.1.4" evidence="3"/>
<dbReference type="InterPro" id="IPR036928">
    <property type="entry name" value="AS_sf"/>
</dbReference>
<feature type="active site" description="Charge relay system" evidence="5">
    <location>
        <position position="185"/>
    </location>
</feature>
<feature type="domain" description="Amidase" evidence="7">
    <location>
        <begin position="62"/>
        <end position="532"/>
    </location>
</feature>
<evidence type="ECO:0000256" key="6">
    <source>
        <dbReference type="PIRSR" id="PIRSR001221-2"/>
    </source>
</evidence>
<comment type="catalytic activity">
    <reaction evidence="1">
        <text>a monocarboxylic acid amide + H2O = a monocarboxylate + NH4(+)</text>
        <dbReference type="Rhea" id="RHEA:12020"/>
        <dbReference type="ChEBI" id="CHEBI:15377"/>
        <dbReference type="ChEBI" id="CHEBI:28938"/>
        <dbReference type="ChEBI" id="CHEBI:35757"/>
        <dbReference type="ChEBI" id="CHEBI:83628"/>
        <dbReference type="EC" id="3.5.1.4"/>
    </reaction>
</comment>
<dbReference type="InterPro" id="IPR023631">
    <property type="entry name" value="Amidase_dom"/>
</dbReference>
<feature type="active site" description="Acyl-ester intermediate" evidence="5">
    <location>
        <position position="209"/>
    </location>
</feature>
<evidence type="ECO:0000313" key="9">
    <source>
        <dbReference type="Proteomes" id="UP000629468"/>
    </source>
</evidence>
<gene>
    <name evidence="8" type="ORF">Agabi119p4_9899</name>
</gene>
<dbReference type="SUPFAM" id="SSF75304">
    <property type="entry name" value="Amidase signature (AS) enzymes"/>
    <property type="match status" value="1"/>
</dbReference>
<evidence type="ECO:0000256" key="4">
    <source>
        <dbReference type="ARBA" id="ARBA00022801"/>
    </source>
</evidence>
<organism evidence="8 9">
    <name type="scientific">Agaricus bisporus var. burnettii</name>
    <dbReference type="NCBI Taxonomy" id="192524"/>
    <lineage>
        <taxon>Eukaryota</taxon>
        <taxon>Fungi</taxon>
        <taxon>Dikarya</taxon>
        <taxon>Basidiomycota</taxon>
        <taxon>Agaricomycotina</taxon>
        <taxon>Agaricomycetes</taxon>
        <taxon>Agaricomycetidae</taxon>
        <taxon>Agaricales</taxon>
        <taxon>Agaricineae</taxon>
        <taxon>Agaricaceae</taxon>
        <taxon>Agaricus</taxon>
    </lineage>
</organism>
<accession>A0A8H7EXF9</accession>
<evidence type="ECO:0000259" key="7">
    <source>
        <dbReference type="Pfam" id="PF01425"/>
    </source>
</evidence>
<evidence type="ECO:0000256" key="5">
    <source>
        <dbReference type="PIRSR" id="PIRSR001221-1"/>
    </source>
</evidence>
<dbReference type="PANTHER" id="PTHR46072:SF10">
    <property type="entry name" value="ACETAMIDASE"/>
    <property type="match status" value="1"/>
</dbReference>
<feature type="active site" description="Charge relay system" evidence="5">
    <location>
        <position position="110"/>
    </location>
</feature>
<dbReference type="Gene3D" id="3.90.1300.10">
    <property type="entry name" value="Amidase signature (AS) domain"/>
    <property type="match status" value="1"/>
</dbReference>
<name>A0A8H7EXF9_AGABI</name>
<dbReference type="PIRSF" id="PIRSF001221">
    <property type="entry name" value="Amidase_fungi"/>
    <property type="match status" value="1"/>
</dbReference>
<feature type="binding site" evidence="6">
    <location>
        <position position="185"/>
    </location>
    <ligand>
        <name>substrate</name>
    </ligand>
</feature>
<dbReference type="Pfam" id="PF01425">
    <property type="entry name" value="Amidase"/>
    <property type="match status" value="1"/>
</dbReference>
<evidence type="ECO:0000256" key="1">
    <source>
        <dbReference type="ARBA" id="ARBA00001311"/>
    </source>
</evidence>
<protein>
    <recommendedName>
        <fullName evidence="3">amidase</fullName>
        <ecNumber evidence="3">3.5.1.4</ecNumber>
    </recommendedName>
</protein>
<keyword evidence="4" id="KW-0378">Hydrolase</keyword>